<keyword evidence="2" id="KW-0328">Glycosyltransferase</keyword>
<dbReference type="GO" id="GO:0016763">
    <property type="term" value="F:pentosyltransferase activity"/>
    <property type="evidence" value="ECO:0007669"/>
    <property type="project" value="InterPro"/>
</dbReference>
<evidence type="ECO:0000256" key="3">
    <source>
        <dbReference type="ARBA" id="ARBA00022679"/>
    </source>
</evidence>
<dbReference type="Pfam" id="PF01048">
    <property type="entry name" value="PNP_UDP_1"/>
    <property type="match status" value="1"/>
</dbReference>
<dbReference type="PANTHER" id="PTHR43691:SF11">
    <property type="entry name" value="FI09636P-RELATED"/>
    <property type="match status" value="1"/>
</dbReference>
<accession>A0A0F7FG20</accession>
<evidence type="ECO:0000256" key="2">
    <source>
        <dbReference type="ARBA" id="ARBA00022676"/>
    </source>
</evidence>
<proteinExistence type="inferred from homology"/>
<dbReference type="Proteomes" id="UP000067434">
    <property type="component" value="Chromosome"/>
</dbReference>
<dbReference type="AlphaFoldDB" id="A0A0F7FG20"/>
<organism evidence="5 6">
    <name type="scientific">Infirmifilum uzonense</name>
    <dbReference type="NCBI Taxonomy" id="1550241"/>
    <lineage>
        <taxon>Archaea</taxon>
        <taxon>Thermoproteota</taxon>
        <taxon>Thermoprotei</taxon>
        <taxon>Thermofilales</taxon>
        <taxon>Thermofilaceae</taxon>
        <taxon>Infirmifilum</taxon>
    </lineage>
</organism>
<dbReference type="Gene3D" id="3.40.50.1580">
    <property type="entry name" value="Nucleoside phosphorylase domain"/>
    <property type="match status" value="1"/>
</dbReference>
<evidence type="ECO:0000259" key="4">
    <source>
        <dbReference type="Pfam" id="PF01048"/>
    </source>
</evidence>
<dbReference type="PATRIC" id="fig|1550241.5.peg.170"/>
<sequence length="246" mass="26624">MTYYHPLSKKPYHILAKPGDIAERVVVSGDPQRVERASKLLENPRVVNTHRGYLVVTGKYKGTEVTLATHGIGAPSAAIVFEELVMLGAKVIIRAGTCGAIRKEAGLGTLAIIEASAYTPGGTLGMYFPGVSYPAYATPEVVLELENAAKRLNTPYFRGVALSHDAFHMVERKAHEWAQLGIDFLEMESAILYALARLRGFKAGAVALVVDNMSTGQELTENKTQLELSMIKTVLEAITSFKMGGS</sequence>
<evidence type="ECO:0000313" key="5">
    <source>
        <dbReference type="EMBL" id="AKG38130.1"/>
    </source>
</evidence>
<dbReference type="EMBL" id="CP009961">
    <property type="protein sequence ID" value="AKG38130.1"/>
    <property type="molecule type" value="Genomic_DNA"/>
</dbReference>
<dbReference type="InterPro" id="IPR018016">
    <property type="entry name" value="Nucleoside_phosphorylase_CS"/>
</dbReference>
<reference evidence="5 6" key="1">
    <citation type="journal article" date="2015" name="Stand. Genomic Sci.">
        <title>Complete genome sequence of and proposal of Thermofilum uzonense sp. nov. a novel hyperthermophilic crenarchaeon and emended description of the genus Thermofilum.</title>
        <authorList>
            <person name="Toshchakov S.V."/>
            <person name="Korzhenkov A.A."/>
            <person name="Samarov N.I."/>
            <person name="Mazunin I.O."/>
            <person name="Mozhey O.I."/>
            <person name="Shmyr I.S."/>
            <person name="Derbikova K.S."/>
            <person name="Taranov E.A."/>
            <person name="Dominova I.N."/>
            <person name="Bonch-Osmolovskaya E.A."/>
            <person name="Patrushev M.V."/>
            <person name="Podosokorskaya O.A."/>
            <person name="Kublanov I.V."/>
        </authorList>
    </citation>
    <scope>NUCLEOTIDE SEQUENCE [LARGE SCALE GENOMIC DNA]</scope>
    <source>
        <strain evidence="5 6">1807-2</strain>
    </source>
</reference>
<dbReference type="SUPFAM" id="SSF53167">
    <property type="entry name" value="Purine and uridine phosphorylases"/>
    <property type="match status" value="1"/>
</dbReference>
<comment type="similarity">
    <text evidence="1">Belongs to the PNP/UDP phosphorylase family.</text>
</comment>
<dbReference type="GO" id="GO:0009164">
    <property type="term" value="P:nucleoside catabolic process"/>
    <property type="evidence" value="ECO:0007669"/>
    <property type="project" value="UniProtKB-ARBA"/>
</dbReference>
<keyword evidence="3" id="KW-0808">Transferase</keyword>
<keyword evidence="6" id="KW-1185">Reference proteome</keyword>
<dbReference type="PANTHER" id="PTHR43691">
    <property type="entry name" value="URIDINE PHOSPHORYLASE"/>
    <property type="match status" value="1"/>
</dbReference>
<gene>
    <name evidence="5" type="ORF">MA03_00845</name>
</gene>
<dbReference type="CDD" id="cd17764">
    <property type="entry name" value="MTAP_SsMTAPI_like"/>
    <property type="match status" value="1"/>
</dbReference>
<dbReference type="InterPro" id="IPR000845">
    <property type="entry name" value="Nucleoside_phosphorylase_d"/>
</dbReference>
<evidence type="ECO:0000256" key="1">
    <source>
        <dbReference type="ARBA" id="ARBA00010456"/>
    </source>
</evidence>
<dbReference type="STRING" id="1550241.MA03_00845"/>
<dbReference type="HOGENOM" id="CLU_068457_0_1_2"/>
<dbReference type="GO" id="GO:0005829">
    <property type="term" value="C:cytosol"/>
    <property type="evidence" value="ECO:0007669"/>
    <property type="project" value="TreeGrafter"/>
</dbReference>
<evidence type="ECO:0000313" key="6">
    <source>
        <dbReference type="Proteomes" id="UP000067434"/>
    </source>
</evidence>
<dbReference type="InterPro" id="IPR035994">
    <property type="entry name" value="Nucleoside_phosphorylase_sf"/>
</dbReference>
<dbReference type="KEGG" id="thf:MA03_00845"/>
<dbReference type="PROSITE" id="PS01232">
    <property type="entry name" value="PNP_UDP_1"/>
    <property type="match status" value="1"/>
</dbReference>
<name>A0A0F7FG20_9CREN</name>
<protein>
    <recommendedName>
        <fullName evidence="4">Nucleoside phosphorylase domain-containing protein</fullName>
    </recommendedName>
</protein>
<feature type="domain" description="Nucleoside phosphorylase" evidence="4">
    <location>
        <begin position="24"/>
        <end position="221"/>
    </location>
</feature>